<dbReference type="OrthoDB" id="839653at2"/>
<keyword evidence="2" id="KW-1185">Reference proteome</keyword>
<proteinExistence type="predicted"/>
<name>A0A3D9L138_MARFU</name>
<protein>
    <submittedName>
        <fullName evidence="1">Uncharacterized protein</fullName>
    </submittedName>
</protein>
<reference evidence="1 2" key="1">
    <citation type="submission" date="2018-07" db="EMBL/GenBank/DDBJ databases">
        <title>Genomic Encyclopedia of Type Strains, Phase IV (KMG-IV): sequencing the most valuable type-strain genomes for metagenomic binning, comparative biology and taxonomic classification.</title>
        <authorList>
            <person name="Goeker M."/>
        </authorList>
    </citation>
    <scope>NUCLEOTIDE SEQUENCE [LARGE SCALE GENOMIC DNA]</scope>
    <source>
        <strain evidence="1 2">DSM 4134</strain>
    </source>
</reference>
<dbReference type="RefSeq" id="WP_115868607.1">
    <property type="nucleotide sequence ID" value="NZ_QREG01000012.1"/>
</dbReference>
<sequence>MSAEKMEQALINAKDKLTKLNIEEQLVSEIEWCLGSYTHDHNPAGLYEKGEQAKTALESYKKDNPRKVSKKLLDDLSKALKAQ</sequence>
<evidence type="ECO:0000313" key="1">
    <source>
        <dbReference type="EMBL" id="RED97453.1"/>
    </source>
</evidence>
<dbReference type="Proteomes" id="UP000256779">
    <property type="component" value="Unassembled WGS sequence"/>
</dbReference>
<evidence type="ECO:0000313" key="2">
    <source>
        <dbReference type="Proteomes" id="UP000256779"/>
    </source>
</evidence>
<accession>A0A3D9L138</accession>
<dbReference type="EMBL" id="QREG01000012">
    <property type="protein sequence ID" value="RED97453.1"/>
    <property type="molecule type" value="Genomic_DNA"/>
</dbReference>
<comment type="caution">
    <text evidence="1">The sequence shown here is derived from an EMBL/GenBank/DDBJ whole genome shotgun (WGS) entry which is preliminary data.</text>
</comment>
<organism evidence="1 2">
    <name type="scientific">Marinoscillum furvescens DSM 4134</name>
    <dbReference type="NCBI Taxonomy" id="1122208"/>
    <lineage>
        <taxon>Bacteria</taxon>
        <taxon>Pseudomonadati</taxon>
        <taxon>Bacteroidota</taxon>
        <taxon>Cytophagia</taxon>
        <taxon>Cytophagales</taxon>
        <taxon>Reichenbachiellaceae</taxon>
        <taxon>Marinoscillum</taxon>
    </lineage>
</organism>
<gene>
    <name evidence="1" type="ORF">C7460_11263</name>
</gene>
<dbReference type="AlphaFoldDB" id="A0A3D9L138"/>